<keyword evidence="1 2" id="KW-0597">Phosphoprotein</keyword>
<feature type="region of interest" description="Disordered" evidence="3">
    <location>
        <begin position="109"/>
        <end position="134"/>
    </location>
</feature>
<dbReference type="SMART" id="SM00448">
    <property type="entry name" value="REC"/>
    <property type="match status" value="1"/>
</dbReference>
<feature type="domain" description="Response regulatory" evidence="5">
    <location>
        <begin position="1051"/>
        <end position="1178"/>
    </location>
</feature>
<keyword evidence="7" id="KW-0808">Transferase</keyword>
<evidence type="ECO:0000256" key="2">
    <source>
        <dbReference type="PROSITE-ProRule" id="PRU00169"/>
    </source>
</evidence>
<feature type="domain" description="Histidine kinase" evidence="4">
    <location>
        <begin position="689"/>
        <end position="963"/>
    </location>
</feature>
<dbReference type="PROSITE" id="PS50110">
    <property type="entry name" value="RESPONSE_REGULATORY"/>
    <property type="match status" value="1"/>
</dbReference>
<feature type="modified residue" description="4-aspartylphosphate" evidence="2">
    <location>
        <position position="1107"/>
    </location>
</feature>
<dbReference type="Gene3D" id="3.40.50.2300">
    <property type="match status" value="1"/>
</dbReference>
<dbReference type="SUPFAM" id="SSF55874">
    <property type="entry name" value="ATPase domain of HSP90 chaperone/DNA topoisomerase II/histidine kinase"/>
    <property type="match status" value="1"/>
</dbReference>
<dbReference type="Gene3D" id="3.30.565.10">
    <property type="entry name" value="Histidine kinase-like ATPase, C-terminal domain"/>
    <property type="match status" value="1"/>
</dbReference>
<keyword evidence="8" id="KW-1185">Reference proteome</keyword>
<dbReference type="CDD" id="cd00130">
    <property type="entry name" value="PAS"/>
    <property type="match status" value="1"/>
</dbReference>
<proteinExistence type="predicted"/>
<dbReference type="Pfam" id="PF00512">
    <property type="entry name" value="HisKA"/>
    <property type="match status" value="1"/>
</dbReference>
<feature type="domain" description="PAS" evidence="6">
    <location>
        <begin position="529"/>
        <end position="605"/>
    </location>
</feature>
<dbReference type="SMART" id="SM00388">
    <property type="entry name" value="HisKA"/>
    <property type="match status" value="1"/>
</dbReference>
<dbReference type="SMART" id="SM00387">
    <property type="entry name" value="HATPase_c"/>
    <property type="match status" value="1"/>
</dbReference>
<dbReference type="InterPro" id="IPR036097">
    <property type="entry name" value="HisK_dim/P_sf"/>
</dbReference>
<gene>
    <name evidence="7" type="ORF">R9X50_00760000</name>
</gene>
<organism evidence="7 8">
    <name type="scientific">Acrodontium crateriforme</name>
    <dbReference type="NCBI Taxonomy" id="150365"/>
    <lineage>
        <taxon>Eukaryota</taxon>
        <taxon>Fungi</taxon>
        <taxon>Dikarya</taxon>
        <taxon>Ascomycota</taxon>
        <taxon>Pezizomycotina</taxon>
        <taxon>Dothideomycetes</taxon>
        <taxon>Dothideomycetidae</taxon>
        <taxon>Mycosphaerellales</taxon>
        <taxon>Teratosphaeriaceae</taxon>
        <taxon>Acrodontium</taxon>
    </lineage>
</organism>
<keyword evidence="7" id="KW-0418">Kinase</keyword>
<dbReference type="PROSITE" id="PS50112">
    <property type="entry name" value="PAS"/>
    <property type="match status" value="1"/>
</dbReference>
<name>A0AAQ3M9Y9_9PEZI</name>
<dbReference type="InterPro" id="IPR003661">
    <property type="entry name" value="HisK_dim/P_dom"/>
</dbReference>
<evidence type="ECO:0000259" key="5">
    <source>
        <dbReference type="PROSITE" id="PS50110"/>
    </source>
</evidence>
<dbReference type="InterPro" id="IPR013655">
    <property type="entry name" value="PAS_fold_3"/>
</dbReference>
<dbReference type="PANTHER" id="PTHR43719">
    <property type="entry name" value="TWO-COMPONENT HISTIDINE KINASE"/>
    <property type="match status" value="1"/>
</dbReference>
<dbReference type="SUPFAM" id="SSF55785">
    <property type="entry name" value="PYP-like sensor domain (PAS domain)"/>
    <property type="match status" value="1"/>
</dbReference>
<dbReference type="Gene3D" id="3.30.450.20">
    <property type="entry name" value="PAS domain"/>
    <property type="match status" value="2"/>
</dbReference>
<dbReference type="EMBL" id="CP138592">
    <property type="protein sequence ID" value="WPH04707.1"/>
    <property type="molecule type" value="Genomic_DNA"/>
</dbReference>
<sequence>MAPSSLLSLPPELCSTLIRFFDSDDRPSLLLETGLENDPPTYETTKRWYGNHAFKSSEKGQPFDLKAILKALEQNLTQSGTFPVNGRNWKLRPLGQPWWALVDIGERMGQDKGEHHTPNGANGSVTSDGDLKSSEAGLEKFGAPAQLDWTRHPLPNPSPWIDLLRNHDWASTAIGAMDQWSESLRQHVVSITVNPMPRLLVWGDDMTFLYNEACVPLFGDKHPRALGEHVTKTWQEIWDTIGPIVRNAYQGKVTSLQRMQLPIIRHGFLEETFWDFNMLPIVEKNGQTIGITNEIFESSVQVRSERRRASTLTMSNHISSASTIEQLWSTYLEGMKHAVDDVAFSYLYAVQNDIFGSRSDNSGLSPHISKKCILHGTVGTPEDHPSLVQSFQLLESLEGKPGIVKACVEAWKTGEVVALSCDDGSLPAELTIPIPGRGSEDPIRNAIVAPITSYLGHEILGIVVIGLNPRSPYDDDYRLWVDLVFDLLGKAASLVTLPEEQRRAQKIADDINSSLAQQLRMTTLQAEKSEEKFSRMAAAAPLGMFVFDAEGMPLHLNDTYIEMLGDTREEHFARYGSSVSPWETYVHPDDLPKFEDAWKSILEKKLPVTIEYRLKKPWKSIDRNTGNQLSGESWLLANAFPEVDADGKVSTIQGWLTDISYSKFSEKLLGQRLADALENKVKTENFIDMTSHEMRNPLSAILQSADSIISFLNTPSLLKPRGSLDGVPDENVVHEILDAADTIILCAQHQKRIVDDILTLSKLDASLLVISPDTVQPPTLVMKALKMYEAEVTRANIQTRVIIEPSYAELGVDWVILDSSRLLQVIINLLTNSIKFTYESEKREITIYIGASYDKPTGKHHGVDFIPTRQPRKELEAQPQWGDGEDLYLQIAVTDTGRGLSEDEIKLLFQRFSQASPKTYKQYGGSGLGLFISRELCELQGGQIGVSSAKGKTTFTFFVRTKKFIEQSLPAESTRPPLHRYTSAAANPIAFYRRGSEVMKPSTLVKREMQVMTGTISEVEGHPKADMISAETQTSPYTIEVDIQSGNDIIHVLIVEDNQINSRVMSQQLTRAGCKVHIANHGLECLKFLETTTFCTSKTPLSVILLDLEMPTMDGMTCIRHIREQQKNGKIISHVPVIAVTANARAEQIKSAIDAGMDRVVTKPFRIPELIPQMQELIKEIEQKGEFSRSG</sequence>
<dbReference type="PRINTS" id="PR00344">
    <property type="entry name" value="BCTRLSENSOR"/>
</dbReference>
<dbReference type="InterPro" id="IPR036890">
    <property type="entry name" value="HATPase_C_sf"/>
</dbReference>
<dbReference type="Pfam" id="PF02518">
    <property type="entry name" value="HATPase_c"/>
    <property type="match status" value="1"/>
</dbReference>
<evidence type="ECO:0000256" key="3">
    <source>
        <dbReference type="SAM" id="MobiDB-lite"/>
    </source>
</evidence>
<dbReference type="SUPFAM" id="SSF47384">
    <property type="entry name" value="Homodimeric domain of signal transducing histidine kinase"/>
    <property type="match status" value="1"/>
</dbReference>
<dbReference type="InterPro" id="IPR003594">
    <property type="entry name" value="HATPase_dom"/>
</dbReference>
<dbReference type="CDD" id="cd00082">
    <property type="entry name" value="HisKA"/>
    <property type="match status" value="1"/>
</dbReference>
<dbReference type="CDD" id="cd17546">
    <property type="entry name" value="REC_hyHK_CKI1_RcsC-like"/>
    <property type="match status" value="1"/>
</dbReference>
<accession>A0AAQ3M9Y9</accession>
<dbReference type="GO" id="GO:0000155">
    <property type="term" value="F:phosphorelay sensor kinase activity"/>
    <property type="evidence" value="ECO:0007669"/>
    <property type="project" value="InterPro"/>
</dbReference>
<dbReference type="Pfam" id="PF00072">
    <property type="entry name" value="Response_reg"/>
    <property type="match status" value="1"/>
</dbReference>
<evidence type="ECO:0000313" key="8">
    <source>
        <dbReference type="Proteomes" id="UP001303373"/>
    </source>
</evidence>
<evidence type="ECO:0000256" key="1">
    <source>
        <dbReference type="ARBA" id="ARBA00022553"/>
    </source>
</evidence>
<dbReference type="Pfam" id="PF08447">
    <property type="entry name" value="PAS_3"/>
    <property type="match status" value="1"/>
</dbReference>
<dbReference type="InterPro" id="IPR001789">
    <property type="entry name" value="Sig_transdc_resp-reg_receiver"/>
</dbReference>
<dbReference type="SMART" id="SM00091">
    <property type="entry name" value="PAS"/>
    <property type="match status" value="1"/>
</dbReference>
<reference evidence="7 8" key="1">
    <citation type="submission" date="2023-11" db="EMBL/GenBank/DDBJ databases">
        <title>An acidophilic fungus is an integral part of prey digestion in a carnivorous sundew plant.</title>
        <authorList>
            <person name="Tsai I.J."/>
        </authorList>
    </citation>
    <scope>NUCLEOTIDE SEQUENCE [LARGE SCALE GENOMIC DNA]</scope>
    <source>
        <strain evidence="7">169a</strain>
    </source>
</reference>
<dbReference type="AlphaFoldDB" id="A0AAQ3M9Y9"/>
<dbReference type="Proteomes" id="UP001303373">
    <property type="component" value="Chromosome 13"/>
</dbReference>
<dbReference type="InterPro" id="IPR005467">
    <property type="entry name" value="His_kinase_dom"/>
</dbReference>
<dbReference type="InterPro" id="IPR035965">
    <property type="entry name" value="PAS-like_dom_sf"/>
</dbReference>
<dbReference type="InterPro" id="IPR000014">
    <property type="entry name" value="PAS"/>
</dbReference>
<dbReference type="InterPro" id="IPR011006">
    <property type="entry name" value="CheY-like_superfamily"/>
</dbReference>
<protein>
    <submittedName>
        <fullName evidence="7">Histidine kinase</fullName>
    </submittedName>
</protein>
<dbReference type="Gene3D" id="1.10.287.130">
    <property type="match status" value="1"/>
</dbReference>
<dbReference type="InterPro" id="IPR050956">
    <property type="entry name" value="2C_system_His_kinase"/>
</dbReference>
<evidence type="ECO:0000259" key="6">
    <source>
        <dbReference type="PROSITE" id="PS50112"/>
    </source>
</evidence>
<evidence type="ECO:0000259" key="4">
    <source>
        <dbReference type="PROSITE" id="PS50109"/>
    </source>
</evidence>
<evidence type="ECO:0000313" key="7">
    <source>
        <dbReference type="EMBL" id="WPH04707.1"/>
    </source>
</evidence>
<dbReference type="PROSITE" id="PS50109">
    <property type="entry name" value="HIS_KIN"/>
    <property type="match status" value="1"/>
</dbReference>
<dbReference type="PANTHER" id="PTHR43719:SF30">
    <property type="entry name" value="TWO-COMPONENT SYSTEM RESPONSE REGULATOR"/>
    <property type="match status" value="1"/>
</dbReference>
<dbReference type="InterPro" id="IPR004358">
    <property type="entry name" value="Sig_transdc_His_kin-like_C"/>
</dbReference>
<dbReference type="SUPFAM" id="SSF52172">
    <property type="entry name" value="CheY-like"/>
    <property type="match status" value="1"/>
</dbReference>